<evidence type="ECO:0000256" key="1">
    <source>
        <dbReference type="SAM" id="MobiDB-lite"/>
    </source>
</evidence>
<comment type="caution">
    <text evidence="2">The sequence shown here is derived from an EMBL/GenBank/DDBJ whole genome shotgun (WGS) entry which is preliminary data.</text>
</comment>
<evidence type="ECO:0000313" key="2">
    <source>
        <dbReference type="EMBL" id="KAJ8952047.1"/>
    </source>
</evidence>
<name>A0AAV8YMD6_9CUCU</name>
<dbReference type="AlphaFoldDB" id="A0AAV8YMD6"/>
<protein>
    <submittedName>
        <fullName evidence="2">Uncharacterized protein</fullName>
    </submittedName>
</protein>
<gene>
    <name evidence="2" type="ORF">NQ318_010957</name>
</gene>
<feature type="region of interest" description="Disordered" evidence="1">
    <location>
        <begin position="103"/>
        <end position="126"/>
    </location>
</feature>
<reference evidence="2" key="1">
    <citation type="journal article" date="2023" name="Insect Mol. Biol.">
        <title>Genome sequencing provides insights into the evolution of gene families encoding plant cell wall-degrading enzymes in longhorned beetles.</title>
        <authorList>
            <person name="Shin N.R."/>
            <person name="Okamura Y."/>
            <person name="Kirsch R."/>
            <person name="Pauchet Y."/>
        </authorList>
    </citation>
    <scope>NUCLEOTIDE SEQUENCE</scope>
    <source>
        <strain evidence="2">AMC_N1</strain>
    </source>
</reference>
<dbReference type="Proteomes" id="UP001162162">
    <property type="component" value="Unassembled WGS sequence"/>
</dbReference>
<keyword evidence="3" id="KW-1185">Reference proteome</keyword>
<organism evidence="2 3">
    <name type="scientific">Aromia moschata</name>
    <dbReference type="NCBI Taxonomy" id="1265417"/>
    <lineage>
        <taxon>Eukaryota</taxon>
        <taxon>Metazoa</taxon>
        <taxon>Ecdysozoa</taxon>
        <taxon>Arthropoda</taxon>
        <taxon>Hexapoda</taxon>
        <taxon>Insecta</taxon>
        <taxon>Pterygota</taxon>
        <taxon>Neoptera</taxon>
        <taxon>Endopterygota</taxon>
        <taxon>Coleoptera</taxon>
        <taxon>Polyphaga</taxon>
        <taxon>Cucujiformia</taxon>
        <taxon>Chrysomeloidea</taxon>
        <taxon>Cerambycidae</taxon>
        <taxon>Cerambycinae</taxon>
        <taxon>Callichromatini</taxon>
        <taxon>Aromia</taxon>
    </lineage>
</organism>
<accession>A0AAV8YMD6</accession>
<sequence length="126" mass="13415">MCVGIVLCPQTEVVKRVRPPERAPPPKMVLPPRTPKASALEYFLLSLSPSTIQHNLSPKLKRMLDKYRCRVEKWEKRLIQPGGGNSSLSGLLALGVNRSASGGLKGSNLAPGGREPGGIPILAPGG</sequence>
<evidence type="ECO:0000313" key="3">
    <source>
        <dbReference type="Proteomes" id="UP001162162"/>
    </source>
</evidence>
<proteinExistence type="predicted"/>
<dbReference type="EMBL" id="JAPWTK010000074">
    <property type="protein sequence ID" value="KAJ8952047.1"/>
    <property type="molecule type" value="Genomic_DNA"/>
</dbReference>